<feature type="modified residue" description="4-aspartylphosphate" evidence="6">
    <location>
        <position position="66"/>
    </location>
</feature>
<keyword evidence="4 7" id="KW-0238">DNA-binding</keyword>
<comment type="caution">
    <text evidence="10">The sequence shown here is derived from an EMBL/GenBank/DDBJ whole genome shotgun (WGS) entry which is preliminary data.</text>
</comment>
<evidence type="ECO:0000313" key="11">
    <source>
        <dbReference type="Proteomes" id="UP001368500"/>
    </source>
</evidence>
<dbReference type="SUPFAM" id="SSF46894">
    <property type="entry name" value="C-terminal effector domain of the bipartite response regulators"/>
    <property type="match status" value="1"/>
</dbReference>
<dbReference type="RefSeq" id="WP_341375719.1">
    <property type="nucleotide sequence ID" value="NZ_JBBUTF010000017.1"/>
</dbReference>
<sequence length="261" mass="28631">MATGGVGSPAGDPTWPHVLVVDDDPGLRALLTDYLGANELRVTAVADGAAMHAAFDAEAIDLVLLDRRLPGEDGLMLGRALRERAPQVPIVMLTGKAEEADRVMGLELGADDYVTKPFSNRELLARIRAVLRRYQVTSQAAAAARPGAAPLDEGPRAYRFSGWELNLRTRRLHAADGRRIELGNLEFALLSAFCSAPRRVLSRDQLLGLSRLHQAEVYDRAVDVQVLRLRRKIEPDPFHPTLIVTERGAGYCFDIGVETLY</sequence>
<dbReference type="Pfam" id="PF00486">
    <property type="entry name" value="Trans_reg_C"/>
    <property type="match status" value="1"/>
</dbReference>
<dbReference type="Gene3D" id="1.10.10.10">
    <property type="entry name" value="Winged helix-like DNA-binding domain superfamily/Winged helix DNA-binding domain"/>
    <property type="match status" value="1"/>
</dbReference>
<evidence type="ECO:0000256" key="1">
    <source>
        <dbReference type="ARBA" id="ARBA00022553"/>
    </source>
</evidence>
<evidence type="ECO:0000256" key="7">
    <source>
        <dbReference type="PROSITE-ProRule" id="PRU01091"/>
    </source>
</evidence>
<dbReference type="PROSITE" id="PS50110">
    <property type="entry name" value="RESPONSE_REGULATORY"/>
    <property type="match status" value="1"/>
</dbReference>
<evidence type="ECO:0000256" key="6">
    <source>
        <dbReference type="PROSITE-ProRule" id="PRU00169"/>
    </source>
</evidence>
<feature type="domain" description="OmpR/PhoB-type" evidence="9">
    <location>
        <begin position="155"/>
        <end position="255"/>
    </location>
</feature>
<feature type="DNA-binding region" description="OmpR/PhoB-type" evidence="7">
    <location>
        <begin position="155"/>
        <end position="255"/>
    </location>
</feature>
<dbReference type="Gene3D" id="6.10.250.690">
    <property type="match status" value="1"/>
</dbReference>
<keyword evidence="3" id="KW-0805">Transcription regulation</keyword>
<dbReference type="InterPro" id="IPR036388">
    <property type="entry name" value="WH-like_DNA-bd_sf"/>
</dbReference>
<dbReference type="SMART" id="SM00862">
    <property type="entry name" value="Trans_reg_C"/>
    <property type="match status" value="1"/>
</dbReference>
<keyword evidence="11" id="KW-1185">Reference proteome</keyword>
<accession>A0ABU9BFY6</accession>
<dbReference type="SUPFAM" id="SSF52172">
    <property type="entry name" value="CheY-like"/>
    <property type="match status" value="1"/>
</dbReference>
<evidence type="ECO:0000259" key="9">
    <source>
        <dbReference type="PROSITE" id="PS51755"/>
    </source>
</evidence>
<proteinExistence type="predicted"/>
<evidence type="ECO:0000256" key="4">
    <source>
        <dbReference type="ARBA" id="ARBA00023125"/>
    </source>
</evidence>
<dbReference type="PANTHER" id="PTHR48111">
    <property type="entry name" value="REGULATOR OF RPOS"/>
    <property type="match status" value="1"/>
</dbReference>
<dbReference type="Proteomes" id="UP001368500">
    <property type="component" value="Unassembled WGS sequence"/>
</dbReference>
<evidence type="ECO:0000256" key="5">
    <source>
        <dbReference type="ARBA" id="ARBA00023163"/>
    </source>
</evidence>
<dbReference type="PROSITE" id="PS51755">
    <property type="entry name" value="OMPR_PHOB"/>
    <property type="match status" value="1"/>
</dbReference>
<keyword evidence="2" id="KW-0902">Two-component regulatory system</keyword>
<evidence type="ECO:0000259" key="8">
    <source>
        <dbReference type="PROSITE" id="PS50110"/>
    </source>
</evidence>
<evidence type="ECO:0000256" key="2">
    <source>
        <dbReference type="ARBA" id="ARBA00023012"/>
    </source>
</evidence>
<dbReference type="Gene3D" id="3.40.50.2300">
    <property type="match status" value="1"/>
</dbReference>
<dbReference type="InterPro" id="IPR001789">
    <property type="entry name" value="Sig_transdc_resp-reg_receiver"/>
</dbReference>
<gene>
    <name evidence="10" type="ORF">AACH11_17760</name>
</gene>
<keyword evidence="1 6" id="KW-0597">Phosphoprotein</keyword>
<dbReference type="InterPro" id="IPR001867">
    <property type="entry name" value="OmpR/PhoB-type_DNA-bd"/>
</dbReference>
<dbReference type="InterPro" id="IPR011006">
    <property type="entry name" value="CheY-like_superfamily"/>
</dbReference>
<dbReference type="CDD" id="cd00383">
    <property type="entry name" value="trans_reg_C"/>
    <property type="match status" value="1"/>
</dbReference>
<dbReference type="SMART" id="SM00448">
    <property type="entry name" value="REC"/>
    <property type="match status" value="1"/>
</dbReference>
<dbReference type="PANTHER" id="PTHR48111:SF4">
    <property type="entry name" value="DNA-BINDING DUAL TRANSCRIPTIONAL REGULATOR OMPR"/>
    <property type="match status" value="1"/>
</dbReference>
<protein>
    <submittedName>
        <fullName evidence="10">Response regulator transcription factor</fullName>
    </submittedName>
</protein>
<reference evidence="10 11" key="1">
    <citation type="submission" date="2024-04" db="EMBL/GenBank/DDBJ databases">
        <title>Novel species of the genus Ideonella isolated from streams.</title>
        <authorList>
            <person name="Lu H."/>
        </authorList>
    </citation>
    <scope>NUCLEOTIDE SEQUENCE [LARGE SCALE GENOMIC DNA]</scope>
    <source>
        <strain evidence="10 11">BYS139W</strain>
    </source>
</reference>
<feature type="domain" description="Response regulatory" evidence="8">
    <location>
        <begin position="17"/>
        <end position="131"/>
    </location>
</feature>
<dbReference type="EMBL" id="JBBUTF010000017">
    <property type="protein sequence ID" value="MEK8027812.1"/>
    <property type="molecule type" value="Genomic_DNA"/>
</dbReference>
<keyword evidence="5" id="KW-0804">Transcription</keyword>
<dbReference type="Pfam" id="PF00072">
    <property type="entry name" value="Response_reg"/>
    <property type="match status" value="1"/>
</dbReference>
<evidence type="ECO:0000313" key="10">
    <source>
        <dbReference type="EMBL" id="MEK8027812.1"/>
    </source>
</evidence>
<dbReference type="InterPro" id="IPR016032">
    <property type="entry name" value="Sig_transdc_resp-reg_C-effctor"/>
</dbReference>
<name>A0ABU9BFY6_9BURK</name>
<evidence type="ECO:0000256" key="3">
    <source>
        <dbReference type="ARBA" id="ARBA00023015"/>
    </source>
</evidence>
<organism evidence="10 11">
    <name type="scientific">Pseudaquabacterium rugosum</name>
    <dbReference type="NCBI Taxonomy" id="2984194"/>
    <lineage>
        <taxon>Bacteria</taxon>
        <taxon>Pseudomonadati</taxon>
        <taxon>Pseudomonadota</taxon>
        <taxon>Betaproteobacteria</taxon>
        <taxon>Burkholderiales</taxon>
        <taxon>Sphaerotilaceae</taxon>
        <taxon>Pseudaquabacterium</taxon>
    </lineage>
</organism>
<dbReference type="InterPro" id="IPR039420">
    <property type="entry name" value="WalR-like"/>
</dbReference>